<gene>
    <name evidence="3" type="ORF">BSR29_05685</name>
</gene>
<keyword evidence="2" id="KW-1133">Transmembrane helix</keyword>
<keyword evidence="4" id="KW-1185">Reference proteome</keyword>
<name>A0A1Q5PLN7_9ACTO</name>
<feature type="compositionally biased region" description="Gly residues" evidence="1">
    <location>
        <begin position="57"/>
        <end position="71"/>
    </location>
</feature>
<keyword evidence="2" id="KW-0472">Membrane</keyword>
<evidence type="ECO:0000256" key="1">
    <source>
        <dbReference type="SAM" id="MobiDB-lite"/>
    </source>
</evidence>
<proteinExistence type="predicted"/>
<feature type="compositionally biased region" description="Low complexity" evidence="1">
    <location>
        <begin position="72"/>
        <end position="91"/>
    </location>
</feature>
<dbReference type="Proteomes" id="UP000186785">
    <property type="component" value="Unassembled WGS sequence"/>
</dbReference>
<keyword evidence="2" id="KW-0812">Transmembrane</keyword>
<reference evidence="3 4" key="1">
    <citation type="submission" date="2016-11" db="EMBL/GenBank/DDBJ databases">
        <title>Actinomyces gypaetusis sp. nov. isolated from the vulture Gypaetus barbatus in Qinghai Tibet Plateau China.</title>
        <authorList>
            <person name="Meng X."/>
        </authorList>
    </citation>
    <scope>NUCLEOTIDE SEQUENCE [LARGE SCALE GENOMIC DNA]</scope>
    <source>
        <strain evidence="3 4">VUL4_2</strain>
    </source>
</reference>
<feature type="transmembrane region" description="Helical" evidence="2">
    <location>
        <begin position="162"/>
        <end position="183"/>
    </location>
</feature>
<accession>A0A1Q5PLN7</accession>
<evidence type="ECO:0000313" key="3">
    <source>
        <dbReference type="EMBL" id="OKL47971.1"/>
    </source>
</evidence>
<dbReference type="AlphaFoldDB" id="A0A1Q5PLN7"/>
<evidence type="ECO:0008006" key="5">
    <source>
        <dbReference type="Google" id="ProtNLM"/>
    </source>
</evidence>
<organism evidence="3 4">
    <name type="scientific">Boudabousia liubingyangii</name>
    <dbReference type="NCBI Taxonomy" id="1921764"/>
    <lineage>
        <taxon>Bacteria</taxon>
        <taxon>Bacillati</taxon>
        <taxon>Actinomycetota</taxon>
        <taxon>Actinomycetes</taxon>
        <taxon>Actinomycetales</taxon>
        <taxon>Actinomycetaceae</taxon>
        <taxon>Boudabousia</taxon>
    </lineage>
</organism>
<sequence>MSDEELAAEAARLRAGRPAPRTGKPSPRGEKPAPRSGKAASNARAPRGKGPAVPGASGRGGAASSGRGGAGTTPRGAAGKKAGAKGAPARPQQTKAVPGKAGQGRPVSGKAGQAKATKKRPVSGVRPAASPTENAPRKPSLITRYLTPKQGLANLPILEKTAWIILYVVIIAGILGALVLGGIKLFGQPETHDPETGLPKPPSTSEVPMKVYRCDPKDVKAVLEVANPVAQFGQPVDFNLTLTNESSYPCTLEASSDDLLVKVTSGEDTYYESQCGTPEVKVPSIMLDPKASYQRKIVWKAHTTKGECQFGDPAPAGTYKASLSVRTLPELKSEVAFTIR</sequence>
<feature type="region of interest" description="Disordered" evidence="1">
    <location>
        <begin position="1"/>
        <end position="138"/>
    </location>
</feature>
<evidence type="ECO:0000313" key="4">
    <source>
        <dbReference type="Proteomes" id="UP000186785"/>
    </source>
</evidence>
<evidence type="ECO:0000256" key="2">
    <source>
        <dbReference type="SAM" id="Phobius"/>
    </source>
</evidence>
<comment type="caution">
    <text evidence="3">The sequence shown here is derived from an EMBL/GenBank/DDBJ whole genome shotgun (WGS) entry which is preliminary data.</text>
</comment>
<dbReference type="EMBL" id="MQSV01000003">
    <property type="protein sequence ID" value="OKL47971.1"/>
    <property type="molecule type" value="Genomic_DNA"/>
</dbReference>
<protein>
    <recommendedName>
        <fullName evidence="5">DUF4232 domain-containing protein</fullName>
    </recommendedName>
</protein>